<feature type="compositionally biased region" description="Low complexity" evidence="1">
    <location>
        <begin position="90"/>
        <end position="100"/>
    </location>
</feature>
<evidence type="ECO:0000256" key="1">
    <source>
        <dbReference type="SAM" id="MobiDB-lite"/>
    </source>
</evidence>
<feature type="compositionally biased region" description="Basic residues" evidence="1">
    <location>
        <begin position="113"/>
        <end position="135"/>
    </location>
</feature>
<name>A0A6J4U8W3_9BACT</name>
<organism evidence="2">
    <name type="scientific">uncultured Thermomicrobiales bacterium</name>
    <dbReference type="NCBI Taxonomy" id="1645740"/>
    <lineage>
        <taxon>Bacteria</taxon>
        <taxon>Pseudomonadati</taxon>
        <taxon>Thermomicrobiota</taxon>
        <taxon>Thermomicrobia</taxon>
        <taxon>Thermomicrobiales</taxon>
        <taxon>environmental samples</taxon>
    </lineage>
</organism>
<sequence>GPSGPEPGSRDADQAGRAEPNAAMWCLPSRLCPGRHPGLVPQAGHVDDGRRMHRVPRPELRRRGSQRRRRRRGATRTPPAQRPGTAVHPRAGAAGVGSAARDGRREAGLGGGRRGHARVSGRVRRGLQAGVRRRL</sequence>
<feature type="compositionally biased region" description="Basic residues" evidence="1">
    <location>
        <begin position="63"/>
        <end position="74"/>
    </location>
</feature>
<proteinExistence type="predicted"/>
<feature type="non-terminal residue" evidence="2">
    <location>
        <position position="135"/>
    </location>
</feature>
<gene>
    <name evidence="2" type="ORF">AVDCRST_MAG49-926</name>
</gene>
<protein>
    <submittedName>
        <fullName evidence="2">Uncharacterized protein</fullName>
    </submittedName>
</protein>
<feature type="compositionally biased region" description="Basic and acidic residues" evidence="1">
    <location>
        <begin position="45"/>
        <end position="62"/>
    </location>
</feature>
<feature type="region of interest" description="Disordered" evidence="1">
    <location>
        <begin position="1"/>
        <end position="135"/>
    </location>
</feature>
<dbReference type="EMBL" id="CADCWG010000058">
    <property type="protein sequence ID" value="CAA9541729.1"/>
    <property type="molecule type" value="Genomic_DNA"/>
</dbReference>
<reference evidence="2" key="1">
    <citation type="submission" date="2020-02" db="EMBL/GenBank/DDBJ databases">
        <authorList>
            <person name="Meier V. D."/>
        </authorList>
    </citation>
    <scope>NUCLEOTIDE SEQUENCE</scope>
    <source>
        <strain evidence="2">AVDCRST_MAG49</strain>
    </source>
</reference>
<accession>A0A6J4U8W3</accession>
<evidence type="ECO:0000313" key="2">
    <source>
        <dbReference type="EMBL" id="CAA9541729.1"/>
    </source>
</evidence>
<dbReference type="AlphaFoldDB" id="A0A6J4U8W3"/>
<feature type="non-terminal residue" evidence="2">
    <location>
        <position position="1"/>
    </location>
</feature>